<dbReference type="NCBIfam" id="TIGR02117">
    <property type="entry name" value="chp_urease_rgn"/>
    <property type="match status" value="1"/>
</dbReference>
<dbReference type="EMBL" id="FNDQ01000006">
    <property type="protein sequence ID" value="SDH54414.1"/>
    <property type="molecule type" value="Genomic_DNA"/>
</dbReference>
<organism evidence="1 2">
    <name type="scientific">Myroides phaeus</name>
    <dbReference type="NCBI Taxonomy" id="702745"/>
    <lineage>
        <taxon>Bacteria</taxon>
        <taxon>Pseudomonadati</taxon>
        <taxon>Bacteroidota</taxon>
        <taxon>Flavobacteriia</taxon>
        <taxon>Flavobacteriales</taxon>
        <taxon>Flavobacteriaceae</taxon>
        <taxon>Myroides</taxon>
    </lineage>
</organism>
<evidence type="ECO:0000313" key="1">
    <source>
        <dbReference type="EMBL" id="SDH54414.1"/>
    </source>
</evidence>
<dbReference type="InterPro" id="IPR011727">
    <property type="entry name" value="CHP02117"/>
</dbReference>
<dbReference type="STRING" id="702745.SAMN05421818_10668"/>
<dbReference type="Pfam" id="PF09601">
    <property type="entry name" value="DUF2459"/>
    <property type="match status" value="1"/>
</dbReference>
<evidence type="ECO:0008006" key="3">
    <source>
        <dbReference type="Google" id="ProtNLM"/>
    </source>
</evidence>
<dbReference type="RefSeq" id="WP_090406956.1">
    <property type="nucleotide sequence ID" value="NZ_FNDQ01000006.1"/>
</dbReference>
<evidence type="ECO:0000313" key="2">
    <source>
        <dbReference type="Proteomes" id="UP000243588"/>
    </source>
</evidence>
<name>A0A1G8DA37_9FLAO</name>
<gene>
    <name evidence="1" type="ORF">SAMN05421818_10668</name>
</gene>
<protein>
    <recommendedName>
        <fullName evidence="3">TIGR02117 family protein</fullName>
    </recommendedName>
</protein>
<dbReference type="AlphaFoldDB" id="A0A1G8DA37"/>
<dbReference type="Proteomes" id="UP000243588">
    <property type="component" value="Unassembled WGS sequence"/>
</dbReference>
<proteinExistence type="predicted"/>
<reference evidence="2" key="1">
    <citation type="submission" date="2016-10" db="EMBL/GenBank/DDBJ databases">
        <authorList>
            <person name="Varghese N."/>
            <person name="Submissions S."/>
        </authorList>
    </citation>
    <scope>NUCLEOTIDE SEQUENCE [LARGE SCALE GENOMIC DNA]</scope>
    <source>
        <strain evidence="2">DSM 23313</strain>
    </source>
</reference>
<accession>A0A1G8DA37</accession>
<sequence>MPFIQKTIKFTAFAVATVVGILLLYMLLARVLSSITVNKNQVNTTDITIYLSTNGMHTDFVLPIQSEFIDWSKEIEFSATKGQATNYNYVAIGWGDKGFFLDVEDWSSVKPSIALNAAFGLGSTAMHTTFLRNAIEDNEFKKVLISKEQYQKLIRFIQQSFKRNEQGEIIQIVTDKVYGQNDAFYVANGSYSFIYTCNSWANEGLKKAGMKACLWTPFQEGIFRKY</sequence>
<keyword evidence="2" id="KW-1185">Reference proteome</keyword>